<dbReference type="PANTHER" id="PTHR36449:SF1">
    <property type="entry name" value="ACETYLTRANSFERASE"/>
    <property type="match status" value="1"/>
</dbReference>
<dbReference type="InterPro" id="IPR016181">
    <property type="entry name" value="Acyl_CoA_acyltransferase"/>
</dbReference>
<comment type="similarity">
    <text evidence="1">Belongs to the acetyltransferase family. GNAT subfamily.</text>
</comment>
<evidence type="ECO:0000256" key="1">
    <source>
        <dbReference type="ARBA" id="ARBA00009342"/>
    </source>
</evidence>
<keyword evidence="6" id="KW-1185">Reference proteome</keyword>
<protein>
    <submittedName>
        <fullName evidence="5">GNAT family N-acetyltransferase</fullName>
    </submittedName>
</protein>
<evidence type="ECO:0000256" key="3">
    <source>
        <dbReference type="ARBA" id="ARBA00022679"/>
    </source>
</evidence>
<keyword evidence="4" id="KW-0012">Acyltransferase</keyword>
<evidence type="ECO:0000256" key="4">
    <source>
        <dbReference type="ARBA" id="ARBA00023315"/>
    </source>
</evidence>
<proteinExistence type="inferred from homology"/>
<reference evidence="5 6" key="1">
    <citation type="submission" date="2017-04" db="EMBL/GenBank/DDBJ databases">
        <title>Draft genome sequence of Zooshikella ganghwensis VG4 isolated from Red Sea sediments.</title>
        <authorList>
            <person name="Rehman Z."/>
            <person name="Alam I."/>
            <person name="Kamau A."/>
            <person name="Bajic V."/>
            <person name="Leiknes T."/>
        </authorList>
    </citation>
    <scope>NUCLEOTIDE SEQUENCE [LARGE SCALE GENOMIC DNA]</scope>
    <source>
        <strain evidence="5 6">VG4</strain>
    </source>
</reference>
<gene>
    <name evidence="5" type="ORF">B9G39_29390</name>
</gene>
<evidence type="ECO:0000256" key="2">
    <source>
        <dbReference type="ARBA" id="ARBA00022649"/>
    </source>
</evidence>
<keyword evidence="3 5" id="KW-0808">Transferase</keyword>
<keyword evidence="2" id="KW-1277">Toxin-antitoxin system</keyword>
<dbReference type="PANTHER" id="PTHR36449">
    <property type="entry name" value="ACETYLTRANSFERASE-RELATED"/>
    <property type="match status" value="1"/>
</dbReference>
<evidence type="ECO:0000313" key="6">
    <source>
        <dbReference type="Proteomes" id="UP000257039"/>
    </source>
</evidence>
<dbReference type="EMBL" id="NDXW01000011">
    <property type="protein sequence ID" value="RDH41228.1"/>
    <property type="molecule type" value="Genomic_DNA"/>
</dbReference>
<accession>A0A4P9VDS4</accession>
<dbReference type="Proteomes" id="UP000257039">
    <property type="component" value="Unassembled WGS sequence"/>
</dbReference>
<dbReference type="GO" id="GO:0016747">
    <property type="term" value="F:acyltransferase activity, transferring groups other than amino-acyl groups"/>
    <property type="evidence" value="ECO:0007669"/>
    <property type="project" value="InterPro"/>
</dbReference>
<comment type="caution">
    <text evidence="5">The sequence shown here is derived from an EMBL/GenBank/DDBJ whole genome shotgun (WGS) entry which is preliminary data.</text>
</comment>
<dbReference type="SUPFAM" id="SSF55729">
    <property type="entry name" value="Acyl-CoA N-acyltransferases (Nat)"/>
    <property type="match status" value="1"/>
</dbReference>
<dbReference type="AlphaFoldDB" id="A0A4P9VDS4"/>
<sequence>MADLPFKTMALDTHIHDRQAFDCGNEDLNHYLQRTANQHGLKYLSQTFVLTRREQRNFIRGFYSIGPCEVDTCKLPAAFMKKYKGLLAVPCIRINRLAVELSEHGKGLGKVLIIDALMRSLVVAKSVGSAAVIVDAKTEALLSFYEKCGFMVYDELSLFLPMKTINNLFTELVQ</sequence>
<organism evidence="5 6">
    <name type="scientific">Zooshikella ganghwensis</name>
    <dbReference type="NCBI Taxonomy" id="202772"/>
    <lineage>
        <taxon>Bacteria</taxon>
        <taxon>Pseudomonadati</taxon>
        <taxon>Pseudomonadota</taxon>
        <taxon>Gammaproteobacteria</taxon>
        <taxon>Oceanospirillales</taxon>
        <taxon>Zooshikellaceae</taxon>
        <taxon>Zooshikella</taxon>
    </lineage>
</organism>
<name>A0A4P9VDS4_9GAMM</name>
<evidence type="ECO:0000313" key="5">
    <source>
        <dbReference type="EMBL" id="RDH41228.1"/>
    </source>
</evidence>
<dbReference type="RefSeq" id="WP_051311860.1">
    <property type="nucleotide sequence ID" value="NZ_NDXW01000011.1"/>
</dbReference>
<dbReference type="Gene3D" id="3.40.630.30">
    <property type="match status" value="1"/>
</dbReference>